<dbReference type="SUPFAM" id="SSF54292">
    <property type="entry name" value="2Fe-2S ferredoxin-like"/>
    <property type="match status" value="1"/>
</dbReference>
<keyword evidence="3" id="KW-1185">Reference proteome</keyword>
<comment type="caution">
    <text evidence="2">The sequence shown here is derived from an EMBL/GenBank/DDBJ whole genome shotgun (WGS) entry which is preliminary data.</text>
</comment>
<evidence type="ECO:0000313" key="2">
    <source>
        <dbReference type="EMBL" id="MCI0753741.1"/>
    </source>
</evidence>
<evidence type="ECO:0000256" key="1">
    <source>
        <dbReference type="ARBA" id="ARBA00023002"/>
    </source>
</evidence>
<sequence length="106" mass="11219">MFAQRPEIRPATVEVLVAGQPVRVPEGATAAAAVLLAGLPAIRDTPVTGSPRLPYCMMGICFDCLAEIDGVANRQSCTVAVHHGMRIEPQRGARLAFREENAAHGA</sequence>
<organism evidence="2 3">
    <name type="scientific">Teichococcus vastitatis</name>
    <dbReference type="NCBI Taxonomy" id="2307076"/>
    <lineage>
        <taxon>Bacteria</taxon>
        <taxon>Pseudomonadati</taxon>
        <taxon>Pseudomonadota</taxon>
        <taxon>Alphaproteobacteria</taxon>
        <taxon>Acetobacterales</taxon>
        <taxon>Roseomonadaceae</taxon>
        <taxon>Roseomonas</taxon>
    </lineage>
</organism>
<gene>
    <name evidence="2" type="ORF">MON41_08205</name>
</gene>
<accession>A0ABS9W368</accession>
<name>A0ABS9W368_9PROT</name>
<evidence type="ECO:0000313" key="3">
    <source>
        <dbReference type="Proteomes" id="UP001201985"/>
    </source>
</evidence>
<reference evidence="2 3" key="1">
    <citation type="submission" date="2022-03" db="EMBL/GenBank/DDBJ databases">
        <title>Complete genome analysis of Roseomonas KG 17.1 : a prolific producer of plant growth promoters.</title>
        <authorList>
            <person name="Saadouli I."/>
            <person name="Najjari A."/>
            <person name="Mosbah A."/>
            <person name="Ouzari H.I."/>
        </authorList>
    </citation>
    <scope>NUCLEOTIDE SEQUENCE [LARGE SCALE GENOMIC DNA]</scope>
    <source>
        <strain evidence="2 3">KG17-1</strain>
    </source>
</reference>
<dbReference type="Gene3D" id="3.10.20.440">
    <property type="entry name" value="2Fe-2S iron-sulphur cluster binding domain, sarcosine oxidase, alpha subunit, N-terminal domain"/>
    <property type="match status" value="1"/>
</dbReference>
<dbReference type="RefSeq" id="WP_241792816.1">
    <property type="nucleotide sequence ID" value="NZ_JALBUU010000004.1"/>
</dbReference>
<dbReference type="InterPro" id="IPR036010">
    <property type="entry name" value="2Fe-2S_ferredoxin-like_sf"/>
</dbReference>
<dbReference type="EMBL" id="JALBUU010000004">
    <property type="protein sequence ID" value="MCI0753741.1"/>
    <property type="molecule type" value="Genomic_DNA"/>
</dbReference>
<proteinExistence type="predicted"/>
<dbReference type="InterPro" id="IPR042204">
    <property type="entry name" value="2Fe-2S-bd_N"/>
</dbReference>
<protein>
    <submittedName>
        <fullName evidence="2">(2Fe-2S)-binding protein</fullName>
    </submittedName>
</protein>
<keyword evidence="1" id="KW-0560">Oxidoreductase</keyword>
<dbReference type="Pfam" id="PF13510">
    <property type="entry name" value="Fer2_4"/>
    <property type="match status" value="1"/>
</dbReference>
<dbReference type="Proteomes" id="UP001201985">
    <property type="component" value="Unassembled WGS sequence"/>
</dbReference>